<feature type="domain" description="Reverse transcriptase" evidence="11">
    <location>
        <begin position="662"/>
        <end position="841"/>
    </location>
</feature>
<dbReference type="PANTHER" id="PTHR35046:SF26">
    <property type="entry name" value="RNA-DIRECTED DNA POLYMERASE"/>
    <property type="match status" value="1"/>
</dbReference>
<dbReference type="CDD" id="cd09274">
    <property type="entry name" value="RNase_HI_RT_Ty3"/>
    <property type="match status" value="1"/>
</dbReference>
<dbReference type="GO" id="GO:0015074">
    <property type="term" value="P:DNA integration"/>
    <property type="evidence" value="ECO:0007669"/>
    <property type="project" value="InterPro"/>
</dbReference>
<dbReference type="InterPro" id="IPR000477">
    <property type="entry name" value="RT_dom"/>
</dbReference>
<dbReference type="GO" id="GO:0004519">
    <property type="term" value="F:endonuclease activity"/>
    <property type="evidence" value="ECO:0007669"/>
    <property type="project" value="UniProtKB-KW"/>
</dbReference>
<dbReference type="Pfam" id="PF24626">
    <property type="entry name" value="SH3_Tf2-1"/>
    <property type="match status" value="1"/>
</dbReference>
<dbReference type="Gene3D" id="1.10.340.70">
    <property type="match status" value="1"/>
</dbReference>
<evidence type="ECO:0000313" key="13">
    <source>
        <dbReference type="EMBL" id="OMO88844.1"/>
    </source>
</evidence>
<keyword evidence="4" id="KW-0540">Nuclease</keyword>
<feature type="region of interest" description="Disordered" evidence="9">
    <location>
        <begin position="418"/>
        <end position="439"/>
    </location>
</feature>
<dbReference type="EC" id="2.7.7.49" evidence="1"/>
<dbReference type="InterPro" id="IPR043502">
    <property type="entry name" value="DNA/RNA_pol_sf"/>
</dbReference>
<dbReference type="Gene3D" id="2.40.70.10">
    <property type="entry name" value="Acid Proteases"/>
    <property type="match status" value="1"/>
</dbReference>
<dbReference type="GO" id="GO:0003676">
    <property type="term" value="F:nucleic acid binding"/>
    <property type="evidence" value="ECO:0007669"/>
    <property type="project" value="InterPro"/>
</dbReference>
<dbReference type="OMA" id="TNDASHI"/>
<feature type="region of interest" description="Disordered" evidence="9">
    <location>
        <begin position="1"/>
        <end position="23"/>
    </location>
</feature>
<dbReference type="PANTHER" id="PTHR35046">
    <property type="entry name" value="ZINC KNUCKLE (CCHC-TYPE) FAMILY PROTEIN"/>
    <property type="match status" value="1"/>
</dbReference>
<reference evidence="13 14" key="1">
    <citation type="submission" date="2013-09" db="EMBL/GenBank/DDBJ databases">
        <title>Corchorus capsularis genome sequencing.</title>
        <authorList>
            <person name="Alam M."/>
            <person name="Haque M.S."/>
            <person name="Islam M.S."/>
            <person name="Emdad E.M."/>
            <person name="Islam M.M."/>
            <person name="Ahmed B."/>
            <person name="Halim A."/>
            <person name="Hossen Q.M.M."/>
            <person name="Hossain M.Z."/>
            <person name="Ahmed R."/>
            <person name="Khan M.M."/>
            <person name="Islam R."/>
            <person name="Rashid M.M."/>
            <person name="Khan S.A."/>
            <person name="Rahman M.S."/>
            <person name="Alam M."/>
        </authorList>
    </citation>
    <scope>NUCLEOTIDE SEQUENCE [LARGE SCALE GENOMIC DNA]</scope>
    <source>
        <strain evidence="14">cv. CVL-1</strain>
        <tissue evidence="13">Whole seedling</tissue>
    </source>
</reference>
<keyword evidence="6" id="KW-0378">Hydrolase</keyword>
<dbReference type="CDD" id="cd00303">
    <property type="entry name" value="retropepsin_like"/>
    <property type="match status" value="1"/>
</dbReference>
<dbReference type="InterPro" id="IPR036397">
    <property type="entry name" value="RNaseH_sf"/>
</dbReference>
<dbReference type="InterPro" id="IPR041588">
    <property type="entry name" value="Integrase_H2C2"/>
</dbReference>
<keyword evidence="5" id="KW-0255">Endonuclease</keyword>
<evidence type="ECO:0000256" key="8">
    <source>
        <dbReference type="PROSITE-ProRule" id="PRU00047"/>
    </source>
</evidence>
<keyword evidence="2" id="KW-0808">Transferase</keyword>
<dbReference type="EMBL" id="AWWV01008891">
    <property type="protein sequence ID" value="OMO88844.1"/>
    <property type="molecule type" value="Genomic_DNA"/>
</dbReference>
<dbReference type="Gene3D" id="3.30.420.10">
    <property type="entry name" value="Ribonuclease H-like superfamily/Ribonuclease H"/>
    <property type="match status" value="1"/>
</dbReference>
<dbReference type="CDD" id="cd01647">
    <property type="entry name" value="RT_LTR"/>
    <property type="match status" value="1"/>
</dbReference>
<dbReference type="Gramene" id="OMO88844">
    <property type="protein sequence ID" value="OMO88844"/>
    <property type="gene ID" value="CCACVL1_08168"/>
</dbReference>
<dbReference type="STRING" id="210143.A0A1R3J1Y5"/>
<dbReference type="Proteomes" id="UP000188268">
    <property type="component" value="Unassembled WGS sequence"/>
</dbReference>
<feature type="domain" description="CCHC-type" evidence="10">
    <location>
        <begin position="392"/>
        <end position="407"/>
    </location>
</feature>
<feature type="region of interest" description="Disordered" evidence="9">
    <location>
        <begin position="352"/>
        <end position="385"/>
    </location>
</feature>
<dbReference type="GO" id="GO:0008270">
    <property type="term" value="F:zinc ion binding"/>
    <property type="evidence" value="ECO:0007669"/>
    <property type="project" value="UniProtKB-KW"/>
</dbReference>
<feature type="region of interest" description="Disordered" evidence="9">
    <location>
        <begin position="126"/>
        <end position="162"/>
    </location>
</feature>
<keyword evidence="8" id="KW-0862">Zinc</keyword>
<feature type="compositionally biased region" description="Basic and acidic residues" evidence="9">
    <location>
        <begin position="368"/>
        <end position="385"/>
    </location>
</feature>
<evidence type="ECO:0000256" key="1">
    <source>
        <dbReference type="ARBA" id="ARBA00012493"/>
    </source>
</evidence>
<dbReference type="InterPro" id="IPR043128">
    <property type="entry name" value="Rev_trsase/Diguanyl_cyclase"/>
</dbReference>
<dbReference type="SMART" id="SM00343">
    <property type="entry name" value="ZnF_C2HC"/>
    <property type="match status" value="1"/>
</dbReference>
<dbReference type="PROSITE" id="PS50994">
    <property type="entry name" value="INTEGRASE"/>
    <property type="match status" value="1"/>
</dbReference>
<evidence type="ECO:0000256" key="9">
    <source>
        <dbReference type="SAM" id="MobiDB-lite"/>
    </source>
</evidence>
<evidence type="ECO:0000259" key="11">
    <source>
        <dbReference type="PROSITE" id="PS50878"/>
    </source>
</evidence>
<dbReference type="Pfam" id="PF17921">
    <property type="entry name" value="Integrase_H2C2"/>
    <property type="match status" value="1"/>
</dbReference>
<sequence length="1504" mass="172110">MSFDTGVSHFLQHDDSGETTPISEASTLPCEQLALVTWHGGWDLESHGGAKLAPLQVDATVEASTNPSFTHSKMKAWKTLVVKALVVRRFIMSQQGNDGGRVAPNDAVENLRGLVETLRERLHVMEERERRREESEGSFCSHTRRGGRGSGASSTSSEPLHPDDVRAHLRRQHQQQRRNDIVGDVGDANRQVQRVRDEDEVQNTYVHAYTPKVEIPEFDGKGQPDDFLDWLHTVERIFEYQDVPENKQMVRESKKKFLPEDYKQDVFIKLQNLKQCAMSVSDYTAEFDSLMIKANISELEEQTIARYLASLRVDITNVVSLQPYWSLNDVTKFALRVERQLKSKSVMRFEGKDFGKGTTSKSPFAPKPKVDERDRGKKGGDDAKKAKLRQERKCFKCHGFGHMAADCLNRRVVTLVEDNDDDHEEGDEVPEEEEEEELTYADHGESIVVQQCFKVSQVVEGEDWKRKNVFHTRCTCQGRVCMVIIDSGSFENLASVEMVEKLRLKTTPHPSPYKLSWLKDESDLRVTLRCIVSFSIGKYYSDEVECDVVPMDACHLLLGSPWLYDRLIIYDGHAHTYTLRKDGQKITLAPLKPNIVPTPKRESLLMTRKELVRKLKGEPIAFALVIFDMNGDVQGSGLHPKLVPLFDEYGDVFPDEIPAGFPPLRDIQHQIDLIPVPALLVLKKDGSWRMCVDSRAINKITIDYRFPIPWLDDLLDQLHGAKVFSKIDLRSEYHQIQMKPVDEWKTTFKTRDGLYEWLVMPFGLSNAPSTFMRFMNHVLKPCVGECVVVYFDDILVYSSDEDAHVMHLRKVFELLRDEKLFANVKKCHLFTHEVAFLGYVVSGDGVKMDSGKVEAILNWPTPKSIQEIRSFHECDALDVGIGAVLSQGRQPIAFFSEKLNECKRKYSTYDKEFYALVRALDHWSQYLLPQPFVLFSDHEALKFINQQHKLNRRHAKWVEFLQSFSFSIKHKVGAQNVVVDALSRKFTLFTTLQVQVVGFEAIRELYEHDEDFGDTWRSCHHDPSKLYSFVDGYLFYANRLCVPRCSLRLAIIEEAHGGTLSGHFGRAKTLYMVQQNYFWPRLKRDVARHVLSCHVCHLAKTRSQNSGLYTPLPVPNAPWEDVSMDFVLGLPRTQRNQDSIMVIVDRFSKMAHFVPCNKTNDASHIAELYFKEVMRLHGVPRSIVSDRDTKFLSHFWRTIWRKLGSTLKFSSAYHPQTDGQTEVTNRSLGSLLRSYVGKNIKQWDLILPQIEFAYNRSFHTSIGRTPFKVVYGINPLTPLDLTPCSSGQYSSDADARAKEIKKLHSDVREKITQQNIKYIQQTNKHRKFVKHDVGDLVWIHLRKGRFNQGLFAKLKPRADGLFKNIEKLRDNAFKLDLPEDYGLALVTWHGGWDLESHVGAKLAPLQVDATVEASTNPSLTHGKTVELFQRGVASQEAKDTLTTEAIKMCHSLDSVLKDLALKNLAALEKNEREERPTAKLGLMDWGKTTLISSLKANAWRGIYF</sequence>
<dbReference type="Pfam" id="PF00078">
    <property type="entry name" value="RVT_1"/>
    <property type="match status" value="1"/>
</dbReference>
<evidence type="ECO:0000256" key="2">
    <source>
        <dbReference type="ARBA" id="ARBA00022679"/>
    </source>
</evidence>
<name>A0A1R3J1Y5_COCAP</name>
<evidence type="ECO:0000256" key="6">
    <source>
        <dbReference type="ARBA" id="ARBA00022801"/>
    </source>
</evidence>
<proteinExistence type="predicted"/>
<evidence type="ECO:0000256" key="7">
    <source>
        <dbReference type="ARBA" id="ARBA00022918"/>
    </source>
</evidence>
<evidence type="ECO:0000256" key="3">
    <source>
        <dbReference type="ARBA" id="ARBA00022695"/>
    </source>
</evidence>
<accession>A0A1R3J1Y5</accession>
<dbReference type="InterPro" id="IPR001584">
    <property type="entry name" value="Integrase_cat-core"/>
</dbReference>
<dbReference type="PROSITE" id="PS50878">
    <property type="entry name" value="RT_POL"/>
    <property type="match status" value="1"/>
</dbReference>
<feature type="compositionally biased region" description="Basic and acidic residues" evidence="9">
    <location>
        <begin position="126"/>
        <end position="135"/>
    </location>
</feature>
<dbReference type="Pfam" id="PF17917">
    <property type="entry name" value="RT_RNaseH"/>
    <property type="match status" value="1"/>
</dbReference>
<dbReference type="OrthoDB" id="407598at2759"/>
<protein>
    <recommendedName>
        <fullName evidence="1">RNA-directed DNA polymerase</fullName>
        <ecNumber evidence="1">2.7.7.49</ecNumber>
    </recommendedName>
</protein>
<keyword evidence="14" id="KW-1185">Reference proteome</keyword>
<keyword evidence="8" id="KW-0479">Metal-binding</keyword>
<comment type="caution">
    <text evidence="13">The sequence shown here is derived from an EMBL/GenBank/DDBJ whole genome shotgun (WGS) entry which is preliminary data.</text>
</comment>
<dbReference type="SUPFAM" id="SSF56672">
    <property type="entry name" value="DNA/RNA polymerases"/>
    <property type="match status" value="1"/>
</dbReference>
<evidence type="ECO:0000313" key="14">
    <source>
        <dbReference type="Proteomes" id="UP000188268"/>
    </source>
</evidence>
<feature type="domain" description="Integrase catalytic" evidence="12">
    <location>
        <begin position="1114"/>
        <end position="1274"/>
    </location>
</feature>
<dbReference type="InterPro" id="IPR056924">
    <property type="entry name" value="SH3_Tf2-1"/>
</dbReference>
<dbReference type="GO" id="GO:0016787">
    <property type="term" value="F:hydrolase activity"/>
    <property type="evidence" value="ECO:0007669"/>
    <property type="project" value="UniProtKB-KW"/>
</dbReference>
<dbReference type="FunFam" id="1.10.340.70:FF:000001">
    <property type="entry name" value="Retrovirus-related Pol polyprotein from transposon gypsy-like Protein"/>
    <property type="match status" value="1"/>
</dbReference>
<dbReference type="Pfam" id="PF03732">
    <property type="entry name" value="Retrotrans_gag"/>
    <property type="match status" value="1"/>
</dbReference>
<evidence type="ECO:0000259" key="12">
    <source>
        <dbReference type="PROSITE" id="PS50994"/>
    </source>
</evidence>
<gene>
    <name evidence="13" type="ORF">CCACVL1_08168</name>
</gene>
<evidence type="ECO:0000256" key="4">
    <source>
        <dbReference type="ARBA" id="ARBA00022722"/>
    </source>
</evidence>
<dbReference type="InterPro" id="IPR012337">
    <property type="entry name" value="RNaseH-like_sf"/>
</dbReference>
<evidence type="ECO:0000259" key="10">
    <source>
        <dbReference type="PROSITE" id="PS50158"/>
    </source>
</evidence>
<organism evidence="13 14">
    <name type="scientific">Corchorus capsularis</name>
    <name type="common">Jute</name>
    <dbReference type="NCBI Taxonomy" id="210143"/>
    <lineage>
        <taxon>Eukaryota</taxon>
        <taxon>Viridiplantae</taxon>
        <taxon>Streptophyta</taxon>
        <taxon>Embryophyta</taxon>
        <taxon>Tracheophyta</taxon>
        <taxon>Spermatophyta</taxon>
        <taxon>Magnoliopsida</taxon>
        <taxon>eudicotyledons</taxon>
        <taxon>Gunneridae</taxon>
        <taxon>Pentapetalae</taxon>
        <taxon>rosids</taxon>
        <taxon>malvids</taxon>
        <taxon>Malvales</taxon>
        <taxon>Malvaceae</taxon>
        <taxon>Grewioideae</taxon>
        <taxon>Apeibeae</taxon>
        <taxon>Corchorus</taxon>
    </lineage>
</organism>
<evidence type="ECO:0000256" key="5">
    <source>
        <dbReference type="ARBA" id="ARBA00022759"/>
    </source>
</evidence>
<keyword evidence="8" id="KW-0863">Zinc-finger</keyword>
<dbReference type="Gene3D" id="3.30.70.270">
    <property type="match status" value="1"/>
</dbReference>
<dbReference type="FunFam" id="3.30.420.10:FF:000032">
    <property type="entry name" value="Retrovirus-related Pol polyprotein from transposon 297-like Protein"/>
    <property type="match status" value="1"/>
</dbReference>
<dbReference type="PROSITE" id="PS50158">
    <property type="entry name" value="ZF_CCHC"/>
    <property type="match status" value="1"/>
</dbReference>
<dbReference type="Gene3D" id="4.10.60.10">
    <property type="entry name" value="Zinc finger, CCHC-type"/>
    <property type="match status" value="1"/>
</dbReference>
<dbReference type="InterPro" id="IPR005162">
    <property type="entry name" value="Retrotrans_gag_dom"/>
</dbReference>
<dbReference type="SUPFAM" id="SSF53098">
    <property type="entry name" value="Ribonuclease H-like"/>
    <property type="match status" value="1"/>
</dbReference>
<keyword evidence="3" id="KW-0548">Nucleotidyltransferase</keyword>
<dbReference type="InterPro" id="IPR001878">
    <property type="entry name" value="Znf_CCHC"/>
</dbReference>
<dbReference type="InterPro" id="IPR041373">
    <property type="entry name" value="RT_RNaseH"/>
</dbReference>
<dbReference type="InterPro" id="IPR021109">
    <property type="entry name" value="Peptidase_aspartic_dom_sf"/>
</dbReference>
<dbReference type="GO" id="GO:0003964">
    <property type="term" value="F:RNA-directed DNA polymerase activity"/>
    <property type="evidence" value="ECO:0007669"/>
    <property type="project" value="UniProtKB-KW"/>
</dbReference>
<keyword evidence="7 13" id="KW-0695">RNA-directed DNA polymerase</keyword>